<dbReference type="PANTHER" id="PTHR33116:SF76">
    <property type="entry name" value="DUF4283 DOMAIN-CONTAINING PROTEIN"/>
    <property type="match status" value="1"/>
</dbReference>
<proteinExistence type="predicted"/>
<dbReference type="AlphaFoldDB" id="A0AA38WN79"/>
<protein>
    <submittedName>
        <fullName evidence="1">Uncharacterized protein</fullName>
    </submittedName>
</protein>
<evidence type="ECO:0000313" key="1">
    <source>
        <dbReference type="EMBL" id="KAJ9566932.1"/>
    </source>
</evidence>
<keyword evidence="2" id="KW-1185">Reference proteome</keyword>
<dbReference type="PANTHER" id="PTHR33116">
    <property type="entry name" value="REVERSE TRANSCRIPTASE ZINC-BINDING DOMAIN-CONTAINING PROTEIN-RELATED-RELATED"/>
    <property type="match status" value="1"/>
</dbReference>
<organism evidence="1 2">
    <name type="scientific">Centaurea solstitialis</name>
    <name type="common">yellow star-thistle</name>
    <dbReference type="NCBI Taxonomy" id="347529"/>
    <lineage>
        <taxon>Eukaryota</taxon>
        <taxon>Viridiplantae</taxon>
        <taxon>Streptophyta</taxon>
        <taxon>Embryophyta</taxon>
        <taxon>Tracheophyta</taxon>
        <taxon>Spermatophyta</taxon>
        <taxon>Magnoliopsida</taxon>
        <taxon>eudicotyledons</taxon>
        <taxon>Gunneridae</taxon>
        <taxon>Pentapetalae</taxon>
        <taxon>asterids</taxon>
        <taxon>campanulids</taxon>
        <taxon>Asterales</taxon>
        <taxon>Asteraceae</taxon>
        <taxon>Carduoideae</taxon>
        <taxon>Cardueae</taxon>
        <taxon>Centaureinae</taxon>
        <taxon>Centaurea</taxon>
    </lineage>
</organism>
<sequence length="176" mass="19959">MELSYGYYSINTYPVVQDYKTEQEEAHTFYCNRHEDDSFVFTRRDVEPVDILKKALQLFASKSGLSPSLSEVFFGNVSQDAQRAILACLPFKSGSFLIRYLGVSLSLVALKVADYGGLVSKVKAHICNCKTKFLTFGGRKQLVLSVLQSLQLYWMVVFLFQSAVIHEIEALCRDFL</sequence>
<comment type="caution">
    <text evidence="1">The sequence shown here is derived from an EMBL/GenBank/DDBJ whole genome shotgun (WGS) entry which is preliminary data.</text>
</comment>
<accession>A0AA38WN79</accession>
<gene>
    <name evidence="1" type="ORF">OSB04_002898</name>
</gene>
<dbReference type="Proteomes" id="UP001172457">
    <property type="component" value="Chromosome 1"/>
</dbReference>
<reference evidence="1" key="1">
    <citation type="submission" date="2023-03" db="EMBL/GenBank/DDBJ databases">
        <title>Chromosome-scale reference genome and RAD-based genetic map of yellow starthistle (Centaurea solstitialis) reveal putative structural variation and QTLs associated with invader traits.</title>
        <authorList>
            <person name="Reatini B."/>
            <person name="Cang F.A."/>
            <person name="Jiang Q."/>
            <person name="Mckibben M.T.W."/>
            <person name="Barker M.S."/>
            <person name="Rieseberg L.H."/>
            <person name="Dlugosch K.M."/>
        </authorList>
    </citation>
    <scope>NUCLEOTIDE SEQUENCE</scope>
    <source>
        <strain evidence="1">CAN-66</strain>
        <tissue evidence="1">Leaf</tissue>
    </source>
</reference>
<dbReference type="EMBL" id="JARYMX010000001">
    <property type="protein sequence ID" value="KAJ9566932.1"/>
    <property type="molecule type" value="Genomic_DNA"/>
</dbReference>
<name>A0AA38WN79_9ASTR</name>
<evidence type="ECO:0000313" key="2">
    <source>
        <dbReference type="Proteomes" id="UP001172457"/>
    </source>
</evidence>